<dbReference type="Pfam" id="PF01026">
    <property type="entry name" value="TatD_DNase"/>
    <property type="match status" value="1"/>
</dbReference>
<dbReference type="PANTHER" id="PTHR46124:SF2">
    <property type="entry name" value="D-AMINOACYL-TRNA DEACYLASE"/>
    <property type="match status" value="1"/>
</dbReference>
<feature type="binding site" evidence="3">
    <location>
        <position position="8"/>
    </location>
    <ligand>
        <name>a divalent metal cation</name>
        <dbReference type="ChEBI" id="CHEBI:60240"/>
        <label>1</label>
    </ligand>
</feature>
<evidence type="ECO:0000313" key="5">
    <source>
        <dbReference type="Proteomes" id="UP000184128"/>
    </source>
</evidence>
<organism evidence="4 5">
    <name type="scientific">Atopostipes suicloacalis DSM 15692</name>
    <dbReference type="NCBI Taxonomy" id="1121025"/>
    <lineage>
        <taxon>Bacteria</taxon>
        <taxon>Bacillati</taxon>
        <taxon>Bacillota</taxon>
        <taxon>Bacilli</taxon>
        <taxon>Lactobacillales</taxon>
        <taxon>Carnobacteriaceae</taxon>
        <taxon>Atopostipes</taxon>
    </lineage>
</organism>
<name>A0A1M4V394_9LACT</name>
<feature type="binding site" evidence="3">
    <location>
        <position position="6"/>
    </location>
    <ligand>
        <name>a divalent metal cation</name>
        <dbReference type="ChEBI" id="CHEBI:60240"/>
        <label>1</label>
    </ligand>
</feature>
<dbReference type="CDD" id="cd01310">
    <property type="entry name" value="TatD_DNAse"/>
    <property type="match status" value="1"/>
</dbReference>
<dbReference type="GO" id="GO:0016788">
    <property type="term" value="F:hydrolase activity, acting on ester bonds"/>
    <property type="evidence" value="ECO:0007669"/>
    <property type="project" value="InterPro"/>
</dbReference>
<dbReference type="InterPro" id="IPR001130">
    <property type="entry name" value="TatD-like"/>
</dbReference>
<dbReference type="SUPFAM" id="SSF51556">
    <property type="entry name" value="Metallo-dependent hydrolases"/>
    <property type="match status" value="1"/>
</dbReference>
<evidence type="ECO:0000313" key="4">
    <source>
        <dbReference type="EMBL" id="SHE63464.1"/>
    </source>
</evidence>
<dbReference type="GO" id="GO:0005829">
    <property type="term" value="C:cytosol"/>
    <property type="evidence" value="ECO:0007669"/>
    <property type="project" value="TreeGrafter"/>
</dbReference>
<dbReference type="STRING" id="1121025.SAMN02745249_00816"/>
<dbReference type="GO" id="GO:0046872">
    <property type="term" value="F:metal ion binding"/>
    <property type="evidence" value="ECO:0007669"/>
    <property type="project" value="UniProtKB-KW"/>
</dbReference>
<feature type="binding site" evidence="3">
    <location>
        <position position="92"/>
    </location>
    <ligand>
        <name>a divalent metal cation</name>
        <dbReference type="ChEBI" id="CHEBI:60240"/>
        <label>1</label>
    </ligand>
</feature>
<dbReference type="PIRSF" id="PIRSF005902">
    <property type="entry name" value="DNase_TatD"/>
    <property type="match status" value="1"/>
</dbReference>
<dbReference type="RefSeq" id="WP_073296778.1">
    <property type="nucleotide sequence ID" value="NZ_FQUF01000010.1"/>
</dbReference>
<keyword evidence="2" id="KW-0378">Hydrolase</keyword>
<feature type="binding site" evidence="3">
    <location>
        <position position="128"/>
    </location>
    <ligand>
        <name>a divalent metal cation</name>
        <dbReference type="ChEBI" id="CHEBI:60240"/>
        <label>2</label>
    </ligand>
</feature>
<reference evidence="4 5" key="1">
    <citation type="submission" date="2016-11" db="EMBL/GenBank/DDBJ databases">
        <authorList>
            <person name="Jaros S."/>
            <person name="Januszkiewicz K."/>
            <person name="Wedrychowicz H."/>
        </authorList>
    </citation>
    <scope>NUCLEOTIDE SEQUENCE [LARGE SCALE GENOMIC DNA]</scope>
    <source>
        <strain evidence="4 5">DSM 15692</strain>
    </source>
</reference>
<dbReference type="EMBL" id="FQUF01000010">
    <property type="protein sequence ID" value="SHE63464.1"/>
    <property type="molecule type" value="Genomic_DNA"/>
</dbReference>
<dbReference type="AlphaFoldDB" id="A0A1M4V394"/>
<dbReference type="FunFam" id="3.20.20.140:FF:000005">
    <property type="entry name" value="TatD family hydrolase"/>
    <property type="match status" value="1"/>
</dbReference>
<feature type="binding site" evidence="3">
    <location>
        <position position="153"/>
    </location>
    <ligand>
        <name>a divalent metal cation</name>
        <dbReference type="ChEBI" id="CHEBI:60240"/>
        <label>2</label>
    </ligand>
</feature>
<dbReference type="PROSITE" id="PS01137">
    <property type="entry name" value="TATD_1"/>
    <property type="match status" value="1"/>
</dbReference>
<proteinExistence type="predicted"/>
<protein>
    <submittedName>
        <fullName evidence="4">TatD DNase family protein</fullName>
    </submittedName>
</protein>
<dbReference type="InterPro" id="IPR032466">
    <property type="entry name" value="Metal_Hydrolase"/>
</dbReference>
<dbReference type="Proteomes" id="UP000184128">
    <property type="component" value="Unassembled WGS sequence"/>
</dbReference>
<dbReference type="InterPro" id="IPR015991">
    <property type="entry name" value="TatD/YcfH-like"/>
</dbReference>
<evidence type="ECO:0000256" key="1">
    <source>
        <dbReference type="ARBA" id="ARBA00022723"/>
    </source>
</evidence>
<sequence>MLFDTHAHLNVEQFAKDEAKVIQRAKDHGVSRMAVVGFDHETIAKALELSKTYEGIYPIIGWHPTEAGSYSDEVEEKLIHLIQTENIVAMGEMGLDYHWMEDPKPIQIEAFRRQIQVAKELNIPITVHNRESTEDIYKVLKEEHVEDIGGIMHSFNLTPEWQERFLDLGMHISYSGVLTFKNAPAVKESAKVVPLDKVLIETDSPYLSPMPYRGKRNEPSYVRFVAEELAELRGMSLEEIAEITTRNANKIFNLTED</sequence>
<accession>A0A1M4V394</accession>
<dbReference type="NCBIfam" id="TIGR00010">
    <property type="entry name" value="YchF/TatD family DNA exonuclease"/>
    <property type="match status" value="1"/>
</dbReference>
<dbReference type="OrthoDB" id="9810005at2"/>
<dbReference type="PANTHER" id="PTHR46124">
    <property type="entry name" value="D-AMINOACYL-TRNA DEACYLASE"/>
    <property type="match status" value="1"/>
</dbReference>
<keyword evidence="1 3" id="KW-0479">Metal-binding</keyword>
<keyword evidence="5" id="KW-1185">Reference proteome</keyword>
<dbReference type="GO" id="GO:0004536">
    <property type="term" value="F:DNA nuclease activity"/>
    <property type="evidence" value="ECO:0007669"/>
    <property type="project" value="InterPro"/>
</dbReference>
<dbReference type="InterPro" id="IPR018228">
    <property type="entry name" value="DNase_TatD-rel_CS"/>
</dbReference>
<evidence type="ECO:0000256" key="3">
    <source>
        <dbReference type="PIRSR" id="PIRSR005902-1"/>
    </source>
</evidence>
<feature type="binding site" evidence="3">
    <location>
        <position position="203"/>
    </location>
    <ligand>
        <name>a divalent metal cation</name>
        <dbReference type="ChEBI" id="CHEBI:60240"/>
        <label>1</label>
    </ligand>
</feature>
<dbReference type="Gene3D" id="3.20.20.140">
    <property type="entry name" value="Metal-dependent hydrolases"/>
    <property type="match status" value="1"/>
</dbReference>
<evidence type="ECO:0000256" key="2">
    <source>
        <dbReference type="ARBA" id="ARBA00022801"/>
    </source>
</evidence>
<gene>
    <name evidence="4" type="ORF">SAMN02745249_00816</name>
</gene>